<dbReference type="EMBL" id="KI913959">
    <property type="protein sequence ID" value="ETW03770.1"/>
    <property type="molecule type" value="Genomic_DNA"/>
</dbReference>
<protein>
    <submittedName>
        <fullName evidence="2">Uncharacterized protein</fullName>
    </submittedName>
</protein>
<evidence type="ECO:0000313" key="2">
    <source>
        <dbReference type="EMBL" id="ETW03770.1"/>
    </source>
</evidence>
<gene>
    <name evidence="2" type="ORF">H310_05136</name>
</gene>
<reference evidence="2" key="1">
    <citation type="submission" date="2013-12" db="EMBL/GenBank/DDBJ databases">
        <title>The Genome Sequence of Aphanomyces invadans NJM9701.</title>
        <authorList>
            <consortium name="The Broad Institute Genomics Platform"/>
            <person name="Russ C."/>
            <person name="Tyler B."/>
            <person name="van West P."/>
            <person name="Dieguez-Uribeondo J."/>
            <person name="Young S.K."/>
            <person name="Zeng Q."/>
            <person name="Gargeya S."/>
            <person name="Fitzgerald M."/>
            <person name="Abouelleil A."/>
            <person name="Alvarado L."/>
            <person name="Chapman S.B."/>
            <person name="Gainer-Dewar J."/>
            <person name="Goldberg J."/>
            <person name="Griggs A."/>
            <person name="Gujja S."/>
            <person name="Hansen M."/>
            <person name="Howarth C."/>
            <person name="Imamovic A."/>
            <person name="Ireland A."/>
            <person name="Larimer J."/>
            <person name="McCowan C."/>
            <person name="Murphy C."/>
            <person name="Pearson M."/>
            <person name="Poon T.W."/>
            <person name="Priest M."/>
            <person name="Roberts A."/>
            <person name="Saif S."/>
            <person name="Shea T."/>
            <person name="Sykes S."/>
            <person name="Wortman J."/>
            <person name="Nusbaum C."/>
            <person name="Birren B."/>
        </authorList>
    </citation>
    <scope>NUCLEOTIDE SEQUENCE [LARGE SCALE GENOMIC DNA]</scope>
    <source>
        <strain evidence="2">NJM9701</strain>
    </source>
</reference>
<organism evidence="2">
    <name type="scientific">Aphanomyces invadans</name>
    <dbReference type="NCBI Taxonomy" id="157072"/>
    <lineage>
        <taxon>Eukaryota</taxon>
        <taxon>Sar</taxon>
        <taxon>Stramenopiles</taxon>
        <taxon>Oomycota</taxon>
        <taxon>Saprolegniomycetes</taxon>
        <taxon>Saprolegniales</taxon>
        <taxon>Verrucalvaceae</taxon>
        <taxon>Aphanomyces</taxon>
    </lineage>
</organism>
<accession>A0A024UC32</accession>
<dbReference type="OrthoDB" id="10580107at2759"/>
<feature type="region of interest" description="Disordered" evidence="1">
    <location>
        <begin position="160"/>
        <end position="188"/>
    </location>
</feature>
<dbReference type="AlphaFoldDB" id="A0A024UC32"/>
<dbReference type="VEuPathDB" id="FungiDB:H310_05136"/>
<dbReference type="GeneID" id="20082186"/>
<proteinExistence type="predicted"/>
<name>A0A024UC32_9STRA</name>
<evidence type="ECO:0000256" key="1">
    <source>
        <dbReference type="SAM" id="MobiDB-lite"/>
    </source>
</evidence>
<dbReference type="RefSeq" id="XP_008867999.1">
    <property type="nucleotide sequence ID" value="XM_008869777.1"/>
</dbReference>
<sequence length="205" mass="22221">MAKNLHDVAAKLSQCRDSLVHLVDSATATVQDAVVSMKVDKVCGDITLAGEAATLNKFMQFLHEKTSVANIEGLVMLAQAFIWDDLALVSSFHDKGAPVMVSSTNRGRVQPATRHCTSIPVVLPNASPMKHPPEEPDAPANSDDIIEELYQSLRMQVRESKSKQLNEKVTAAPTIKRSSHTPTYATTASASRKRLLVAYGVVNTL</sequence>